<keyword evidence="4 6" id="KW-0464">Manganese</keyword>
<proteinExistence type="inferred from homology"/>
<dbReference type="AlphaFoldDB" id="A0A2A2H932"/>
<dbReference type="EMBL" id="LMVM01000001">
    <property type="protein sequence ID" value="PAV05971.1"/>
    <property type="molecule type" value="Genomic_DNA"/>
</dbReference>
<sequence length="535" mass="57409">MIRGNLVNPFTEEIYPAEIEVRGGMVECVRQVEGKFNQYILPGFIDAHIHIESSMLTPSRFAEAVVPHGTTSVVSDPHEIANVLGIPGIKYMIEDASTVPLKVFFTAPSCVPATPFETSGAVISSKEIDKLLKYGEMVALGEMMNFPGVLSDDPEVMAKIAAAKNYGKPVDGHAPLLSGNGLCKYIAAGISTDHECILKEEVIEKRKLGMKVMLRQGSSAKNLADLISAGGDFIISDDKHPEDLLKGHVNLMLKEAVELGEDPVKAVKMVTINPAAHYGLNTGLIAPGKSADMIVVDDLVNFNVKEVYIDGNIAAHEGKALFSVNPVELETTFKISSKEPADFEISSSKGEEKVRVIDVREGQLLTGESEAVLNVAYGKIEPNVENDILKIAVLERYGHNKMANAFVNGFGLKKGAIASSVAHDSHNIIAVGTNSQDMADAVNSLVKTNGGLVTASDGCIHSLKLPIGGLMSMKSAGDVAFKLEVLHDALGDMGCKLDSPFMTMSFLALLVIPKLKISDMGLFDVEKFDFVDVVK</sequence>
<dbReference type="InterPro" id="IPR032466">
    <property type="entry name" value="Metal_Hydrolase"/>
</dbReference>
<dbReference type="Proteomes" id="UP000217784">
    <property type="component" value="Unassembled WGS sequence"/>
</dbReference>
<accession>A0A2A2H932</accession>
<dbReference type="InterPro" id="IPR026912">
    <property type="entry name" value="Adenine_deam_C"/>
</dbReference>
<comment type="cofactor">
    <cofactor evidence="6">
        <name>Mn(2+)</name>
        <dbReference type="ChEBI" id="CHEBI:29035"/>
    </cofactor>
</comment>
<evidence type="ECO:0000256" key="1">
    <source>
        <dbReference type="ARBA" id="ARBA00006773"/>
    </source>
</evidence>
<dbReference type="PANTHER" id="PTHR11113">
    <property type="entry name" value="N-ACETYLGLUCOSAMINE-6-PHOSPHATE DEACETYLASE"/>
    <property type="match status" value="1"/>
</dbReference>
<evidence type="ECO:0000256" key="3">
    <source>
        <dbReference type="ARBA" id="ARBA00022801"/>
    </source>
</evidence>
<comment type="catalytic activity">
    <reaction evidence="5 6">
        <text>adenine + H2O + H(+) = hypoxanthine + NH4(+)</text>
        <dbReference type="Rhea" id="RHEA:23688"/>
        <dbReference type="ChEBI" id="CHEBI:15377"/>
        <dbReference type="ChEBI" id="CHEBI:15378"/>
        <dbReference type="ChEBI" id="CHEBI:16708"/>
        <dbReference type="ChEBI" id="CHEBI:17368"/>
        <dbReference type="ChEBI" id="CHEBI:28938"/>
        <dbReference type="EC" id="3.5.4.2"/>
    </reaction>
</comment>
<evidence type="ECO:0000313" key="10">
    <source>
        <dbReference type="Proteomes" id="UP000217784"/>
    </source>
</evidence>
<dbReference type="Gene3D" id="2.30.40.10">
    <property type="entry name" value="Urease, subunit C, domain 1"/>
    <property type="match status" value="1"/>
</dbReference>
<comment type="similarity">
    <text evidence="1 6">Belongs to the metallo-dependent hydrolases superfamily. Adenine deaminase family.</text>
</comment>
<evidence type="ECO:0000256" key="5">
    <source>
        <dbReference type="ARBA" id="ARBA00047720"/>
    </source>
</evidence>
<reference evidence="9 10" key="1">
    <citation type="journal article" date="2017" name="BMC Genomics">
        <title>Genomic analysis of methanogenic archaea reveals a shift towards energy conservation.</title>
        <authorList>
            <person name="Gilmore S.P."/>
            <person name="Henske J.K."/>
            <person name="Sexton J.A."/>
            <person name="Solomon K.V."/>
            <person name="Seppala S."/>
            <person name="Yoo J.I."/>
            <person name="Huyett L.M."/>
            <person name="Pressman A."/>
            <person name="Cogan J.Z."/>
            <person name="Kivenson V."/>
            <person name="Peng X."/>
            <person name="Tan Y."/>
            <person name="Valentine D.L."/>
            <person name="O'Malley M.A."/>
        </authorList>
    </citation>
    <scope>NUCLEOTIDE SEQUENCE [LARGE SCALE GENOMIC DNA]</scope>
    <source>
        <strain evidence="9 10">M.o.H.</strain>
    </source>
</reference>
<dbReference type="Pfam" id="PF13382">
    <property type="entry name" value="Adenine_deam_C"/>
    <property type="match status" value="1"/>
</dbReference>
<dbReference type="NCBIfam" id="TIGR01178">
    <property type="entry name" value="ade"/>
    <property type="match status" value="1"/>
</dbReference>
<dbReference type="Pfam" id="PF01979">
    <property type="entry name" value="Amidohydro_1"/>
    <property type="match status" value="1"/>
</dbReference>
<dbReference type="PANTHER" id="PTHR11113:SF2">
    <property type="entry name" value="ADENINE DEAMINASE"/>
    <property type="match status" value="1"/>
</dbReference>
<evidence type="ECO:0000256" key="2">
    <source>
        <dbReference type="ARBA" id="ARBA00012782"/>
    </source>
</evidence>
<dbReference type="Gene3D" id="3.20.20.140">
    <property type="entry name" value="Metal-dependent hydrolases"/>
    <property type="match status" value="1"/>
</dbReference>
<dbReference type="SUPFAM" id="SSF51338">
    <property type="entry name" value="Composite domain of metallo-dependent hydrolases"/>
    <property type="match status" value="1"/>
</dbReference>
<dbReference type="GO" id="GO:0000034">
    <property type="term" value="F:adenine deaminase activity"/>
    <property type="evidence" value="ECO:0007669"/>
    <property type="project" value="UniProtKB-UniRule"/>
</dbReference>
<dbReference type="HAMAP" id="MF_01518">
    <property type="entry name" value="Adenine_deamin"/>
    <property type="match status" value="1"/>
</dbReference>
<evidence type="ECO:0000313" key="9">
    <source>
        <dbReference type="EMBL" id="PAV05971.1"/>
    </source>
</evidence>
<comment type="caution">
    <text evidence="9">The sequence shown here is derived from an EMBL/GenBank/DDBJ whole genome shotgun (WGS) entry which is preliminary data.</text>
</comment>
<evidence type="ECO:0000259" key="8">
    <source>
        <dbReference type="Pfam" id="PF13382"/>
    </source>
</evidence>
<evidence type="ECO:0000256" key="6">
    <source>
        <dbReference type="HAMAP-Rule" id="MF_01518"/>
    </source>
</evidence>
<keyword evidence="3 6" id="KW-0378">Hydrolase</keyword>
<protein>
    <recommendedName>
        <fullName evidence="2 6">Adenine deaminase</fullName>
        <shortName evidence="6">Adenase</shortName>
        <shortName evidence="6">Adenine aminase</shortName>
        <ecNumber evidence="2 6">3.5.4.2</ecNumber>
    </recommendedName>
</protein>
<dbReference type="OrthoDB" id="24954at2157"/>
<dbReference type="InterPro" id="IPR006680">
    <property type="entry name" value="Amidohydro-rel"/>
</dbReference>
<organism evidence="9 10">
    <name type="scientific">Methanobacterium bryantii</name>
    <dbReference type="NCBI Taxonomy" id="2161"/>
    <lineage>
        <taxon>Archaea</taxon>
        <taxon>Methanobacteriati</taxon>
        <taxon>Methanobacteriota</taxon>
        <taxon>Methanomada group</taxon>
        <taxon>Methanobacteria</taxon>
        <taxon>Methanobacteriales</taxon>
        <taxon>Methanobacteriaceae</taxon>
        <taxon>Methanobacterium</taxon>
    </lineage>
</organism>
<name>A0A2A2H932_METBR</name>
<evidence type="ECO:0000256" key="4">
    <source>
        <dbReference type="ARBA" id="ARBA00023211"/>
    </source>
</evidence>
<dbReference type="CDD" id="cd01295">
    <property type="entry name" value="AdeC"/>
    <property type="match status" value="1"/>
</dbReference>
<dbReference type="SUPFAM" id="SSF51556">
    <property type="entry name" value="Metallo-dependent hydrolases"/>
    <property type="match status" value="1"/>
</dbReference>
<feature type="domain" description="Adenine deaminase C-terminal" evidence="8">
    <location>
        <begin position="363"/>
        <end position="528"/>
    </location>
</feature>
<dbReference type="GO" id="GO:0006146">
    <property type="term" value="P:adenine catabolic process"/>
    <property type="evidence" value="ECO:0007669"/>
    <property type="project" value="InterPro"/>
</dbReference>
<dbReference type="EC" id="3.5.4.2" evidence="2 6"/>
<dbReference type="RefSeq" id="WP_069583423.1">
    <property type="nucleotide sequence ID" value="NZ_LMVM01000001.1"/>
</dbReference>
<feature type="domain" description="Amidohydrolase-related" evidence="7">
    <location>
        <begin position="39"/>
        <end position="313"/>
    </location>
</feature>
<evidence type="ECO:0000259" key="7">
    <source>
        <dbReference type="Pfam" id="PF01979"/>
    </source>
</evidence>
<gene>
    <name evidence="6" type="primary">ade</name>
    <name evidence="9" type="ORF">ASJ80_14070</name>
</gene>
<keyword evidence="10" id="KW-1185">Reference proteome</keyword>
<dbReference type="InterPro" id="IPR006679">
    <property type="entry name" value="Adenine_deam"/>
</dbReference>
<dbReference type="InterPro" id="IPR011059">
    <property type="entry name" value="Metal-dep_hydrolase_composite"/>
</dbReference>